<evidence type="ECO:0000313" key="2">
    <source>
        <dbReference type="Proteomes" id="UP001224775"/>
    </source>
</evidence>
<evidence type="ECO:0000313" key="1">
    <source>
        <dbReference type="EMBL" id="KAK1738603.1"/>
    </source>
</evidence>
<proteinExistence type="predicted"/>
<dbReference type="Proteomes" id="UP001224775">
    <property type="component" value="Unassembled WGS sequence"/>
</dbReference>
<dbReference type="EMBL" id="JATAAI010000020">
    <property type="protein sequence ID" value="KAK1738603.1"/>
    <property type="molecule type" value="Genomic_DNA"/>
</dbReference>
<comment type="caution">
    <text evidence="1">The sequence shown here is derived from an EMBL/GenBank/DDBJ whole genome shotgun (WGS) entry which is preliminary data.</text>
</comment>
<gene>
    <name evidence="1" type="ORF">QTG54_010633</name>
</gene>
<name>A0AAD8Y3M7_9STRA</name>
<organism evidence="1 2">
    <name type="scientific">Skeletonema marinoi</name>
    <dbReference type="NCBI Taxonomy" id="267567"/>
    <lineage>
        <taxon>Eukaryota</taxon>
        <taxon>Sar</taxon>
        <taxon>Stramenopiles</taxon>
        <taxon>Ochrophyta</taxon>
        <taxon>Bacillariophyta</taxon>
        <taxon>Coscinodiscophyceae</taxon>
        <taxon>Thalassiosirophycidae</taxon>
        <taxon>Thalassiosirales</taxon>
        <taxon>Skeletonemataceae</taxon>
        <taxon>Skeletonema</taxon>
        <taxon>Skeletonema marinoi-dohrnii complex</taxon>
    </lineage>
</organism>
<dbReference type="AlphaFoldDB" id="A0AAD8Y3M7"/>
<accession>A0AAD8Y3M7</accession>
<keyword evidence="2" id="KW-1185">Reference proteome</keyword>
<sequence length="62" mass="7219">MIPYFFLMNALGIFLVEQSKKKLFWISLTTSHKGSAYDLTEYNESSPIADKYIPLQLQTRKC</sequence>
<reference evidence="1" key="1">
    <citation type="submission" date="2023-06" db="EMBL/GenBank/DDBJ databases">
        <title>Survivors Of The Sea: Transcriptome response of Skeletonema marinoi to long-term dormancy.</title>
        <authorList>
            <person name="Pinder M.I.M."/>
            <person name="Kourtchenko O."/>
            <person name="Robertson E.K."/>
            <person name="Larsson T."/>
            <person name="Maumus F."/>
            <person name="Osuna-Cruz C.M."/>
            <person name="Vancaester E."/>
            <person name="Stenow R."/>
            <person name="Vandepoele K."/>
            <person name="Ploug H."/>
            <person name="Bruchert V."/>
            <person name="Godhe A."/>
            <person name="Topel M."/>
        </authorList>
    </citation>
    <scope>NUCLEOTIDE SEQUENCE</scope>
    <source>
        <strain evidence="1">R05AC</strain>
    </source>
</reference>
<protein>
    <submittedName>
        <fullName evidence="1">Uncharacterized protein</fullName>
    </submittedName>
</protein>